<evidence type="ECO:0000256" key="1">
    <source>
        <dbReference type="SAM" id="SignalP"/>
    </source>
</evidence>
<feature type="signal peptide" evidence="1">
    <location>
        <begin position="1"/>
        <end position="17"/>
    </location>
</feature>
<feature type="chain" id="PRO_5028914072" evidence="1">
    <location>
        <begin position="18"/>
        <end position="835"/>
    </location>
</feature>
<keyword evidence="2" id="KW-1185">Reference proteome</keyword>
<name>A0A7E4ZX51_PANRE</name>
<dbReference type="Proteomes" id="UP000492821">
    <property type="component" value="Unassembled WGS sequence"/>
</dbReference>
<proteinExistence type="predicted"/>
<keyword evidence="1" id="KW-0732">Signal</keyword>
<organism evidence="2 3">
    <name type="scientific">Panagrellus redivivus</name>
    <name type="common">Microworm</name>
    <dbReference type="NCBI Taxonomy" id="6233"/>
    <lineage>
        <taxon>Eukaryota</taxon>
        <taxon>Metazoa</taxon>
        <taxon>Ecdysozoa</taxon>
        <taxon>Nematoda</taxon>
        <taxon>Chromadorea</taxon>
        <taxon>Rhabditida</taxon>
        <taxon>Tylenchina</taxon>
        <taxon>Panagrolaimomorpha</taxon>
        <taxon>Panagrolaimoidea</taxon>
        <taxon>Panagrolaimidae</taxon>
        <taxon>Panagrellus</taxon>
    </lineage>
</organism>
<evidence type="ECO:0000313" key="2">
    <source>
        <dbReference type="Proteomes" id="UP000492821"/>
    </source>
</evidence>
<reference evidence="2" key="1">
    <citation type="journal article" date="2013" name="Genetics">
        <title>The draft genome and transcriptome of Panagrellus redivivus are shaped by the harsh demands of a free-living lifestyle.</title>
        <authorList>
            <person name="Srinivasan J."/>
            <person name="Dillman A.R."/>
            <person name="Macchietto M.G."/>
            <person name="Heikkinen L."/>
            <person name="Lakso M."/>
            <person name="Fracchia K.M."/>
            <person name="Antoshechkin I."/>
            <person name="Mortazavi A."/>
            <person name="Wong G."/>
            <person name="Sternberg P.W."/>
        </authorList>
    </citation>
    <scope>NUCLEOTIDE SEQUENCE [LARGE SCALE GENOMIC DNA]</scope>
    <source>
        <strain evidence="2">MT8872</strain>
    </source>
</reference>
<reference evidence="3" key="2">
    <citation type="submission" date="2020-10" db="UniProtKB">
        <authorList>
            <consortium name="WormBaseParasite"/>
        </authorList>
    </citation>
    <scope>IDENTIFICATION</scope>
</reference>
<accession>A0A7E4ZX51</accession>
<evidence type="ECO:0000313" key="3">
    <source>
        <dbReference type="WBParaSite" id="Pan_g22647.t1"/>
    </source>
</evidence>
<dbReference type="AlphaFoldDB" id="A0A7E4ZX51"/>
<dbReference type="WBParaSite" id="Pan_g22647.t1">
    <property type="protein sequence ID" value="Pan_g22647.t1"/>
    <property type="gene ID" value="Pan_g22647"/>
</dbReference>
<sequence>MLYLIFYTFVFAHVIHAKDSSFTDVVDKYAKTCIDKTPVDGRMTILYRSVKLYDEFPPFNVKSFDAKSELQRNPRKASDVLLKTACICADIKINGYEFIVVPFMVNGLAEDALTLCVFHDSMTTFPVVLDIPPFGFGHWMIAQYIARMPRSVAAPPSDASSIRCIDAKGHPTATIPGQKACYYWSFAKFVKNKDDIGVAEHAYSGPFLGSQLPDFNDLASFSETGSTSADFATLFDYVTCSLLKTQSRLTSDEFQTGCRYRGFYDSALNKLAMVFCCCDGPDDPNCRNVNEAIKEQKIVCLKGSIDSETSFYFAKECPYTSVKKFDRILPKDEASEHRYALELTRPDVMFNSLSECNSTTVTSCHELSVDIAESGCCSGSNFCSLYRALSNLIPRCKRYYGENQKIEGCSVVFYRAGDQWHQASTVWILLYTARLPGTDLTYSVSFGFMAEKRVESNCNESLKPRDYYVINCPARFCDYRFYKYFFRNLKEKDITDALQKVSIPRCENGSFSLTTANAQLDQLQFTPETTRVFGQYCILRLNIVVNADNTVTISIQIGPVFPYPQDCGTYYSKDDGGFNYTCCYSASANLSHIDANCHYSNVMSIVNALNTEVVEEDELSTNITQDSVELVMPNTGRRVYEYADHCGHGCFHLNGLNDAKESVVASCIGRAEQLIVTREDAFERFHEALICLTEEVQNTCHLVNSGTQQKYLCCCQSKDIKNNVARYATRACDFDFDDAFFNFFHESIINYAINQAASPRCETGSMKFTTDATVIDELPRLTVVTRIIGVCCSLKSQISVVRNKNIINHVDLICGNGYRNVCVGRAEKYMTSREG</sequence>
<protein>
    <submittedName>
        <fullName evidence="3">Uncharacterized protein</fullName>
    </submittedName>
</protein>